<reference evidence="1 2" key="1">
    <citation type="submission" date="2018-10" db="EMBL/GenBank/DDBJ databases">
        <authorList>
            <person name="Perry B.J."/>
            <person name="Sullivan J.T."/>
            <person name="Murphy R.J.T."/>
            <person name="Ramsay J.P."/>
            <person name="Ronson C.W."/>
        </authorList>
    </citation>
    <scope>NUCLEOTIDE SEQUENCE [LARGE SCALE GENOMIC DNA]</scope>
    <source>
        <strain evidence="1 2">R88b</strain>
    </source>
</reference>
<protein>
    <submittedName>
        <fullName evidence="1">Uncharacterized protein</fullName>
    </submittedName>
</protein>
<sequence length="66" mass="7381">MYWRIIGGRKGRLNAGLFAFSGLMPRHHATAIMQRRSFNFLRRDIVIANPGSNIHVGDSASIAGWL</sequence>
<dbReference type="RefSeq" id="WP_027031459.1">
    <property type="nucleotide sequence ID" value="NZ_CP033367.1"/>
</dbReference>
<gene>
    <name evidence="1" type="ORF">EB235_08305</name>
</gene>
<dbReference type="EMBL" id="CP033367">
    <property type="protein sequence ID" value="QKD01516.1"/>
    <property type="molecule type" value="Genomic_DNA"/>
</dbReference>
<dbReference type="Proteomes" id="UP000503017">
    <property type="component" value="Chromosome"/>
</dbReference>
<organism evidence="1 2">
    <name type="scientific">Mesorhizobium loti R88b</name>
    <dbReference type="NCBI Taxonomy" id="935548"/>
    <lineage>
        <taxon>Bacteria</taxon>
        <taxon>Pseudomonadati</taxon>
        <taxon>Pseudomonadota</taxon>
        <taxon>Alphaproteobacteria</taxon>
        <taxon>Hyphomicrobiales</taxon>
        <taxon>Phyllobacteriaceae</taxon>
        <taxon>Mesorhizobium</taxon>
    </lineage>
</organism>
<accession>A0A6M7WID3</accession>
<proteinExistence type="predicted"/>
<dbReference type="AlphaFoldDB" id="A0A6M7WID3"/>
<evidence type="ECO:0000313" key="2">
    <source>
        <dbReference type="Proteomes" id="UP000503017"/>
    </source>
</evidence>
<name>A0A6M7WID3_RHILI</name>
<evidence type="ECO:0000313" key="1">
    <source>
        <dbReference type="EMBL" id="QKD01516.1"/>
    </source>
</evidence>